<feature type="region of interest" description="Disordered" evidence="1">
    <location>
        <begin position="162"/>
        <end position="184"/>
    </location>
</feature>
<keyword evidence="2" id="KW-0812">Transmembrane</keyword>
<keyword evidence="2" id="KW-1133">Transmembrane helix</keyword>
<evidence type="ECO:0000313" key="4">
    <source>
        <dbReference type="Proteomes" id="UP000183047"/>
    </source>
</evidence>
<feature type="compositionally biased region" description="Basic and acidic residues" evidence="1">
    <location>
        <begin position="85"/>
        <end position="96"/>
    </location>
</feature>
<gene>
    <name evidence="3" type="ORF">SAMN02910451_01388</name>
</gene>
<dbReference type="RefSeq" id="WP_074462033.1">
    <property type="nucleotide sequence ID" value="NZ_FMUR01000007.1"/>
</dbReference>
<evidence type="ECO:0000256" key="2">
    <source>
        <dbReference type="SAM" id="Phobius"/>
    </source>
</evidence>
<dbReference type="InterPro" id="IPR036514">
    <property type="entry name" value="SGNH_hydro_sf"/>
</dbReference>
<dbReference type="Gene3D" id="3.40.50.1110">
    <property type="entry name" value="SGNH hydrolase"/>
    <property type="match status" value="1"/>
</dbReference>
<feature type="region of interest" description="Disordered" evidence="1">
    <location>
        <begin position="128"/>
        <end position="149"/>
    </location>
</feature>
<accession>A0A1G5D4D3</accession>
<evidence type="ECO:0000313" key="3">
    <source>
        <dbReference type="EMBL" id="SCY09486.1"/>
    </source>
</evidence>
<feature type="transmembrane region" description="Helical" evidence="2">
    <location>
        <begin position="193"/>
        <end position="211"/>
    </location>
</feature>
<name>A0A1G5D4D3_9FIRM</name>
<dbReference type="OrthoDB" id="2062827at2"/>
<sequence length="513" mass="58941">MRNKRNRREDFDIYSDDDFDILEDERMDDFENDDYRDAEDYEDEAGYDGDYRDDYEDDYGDEPVDDYESGYEEGFEEGYEDDFKDDFYDFDKEDVRSSGNSKRSGRYEEDYPDAYEEHDDFFEDYEDDGQEDEYMDDNRGRSRRDSRSKRYRDEYDDDDYYEDDRKARRTGKRGYSEDDDDEDYEKKGKIPRWVHFAVLGVIVVIVLYYVFQIVKWNHSSIELKESDEKNIAAELQDFITYRSDEQKAGHKDDGQETILMVGNDAITHDLGDTGIAAQIEKASGAKCISAGFPETTVARSANGNDPLDAFCFPSVIDAITSGDYSKLHEATSAVDNASLFENSIKTLEDVDFDKVDTLVIYYNAQDLLKGRIGRNPDNQFDEVTYNGALATGIKKIQEKFPYMRIVGMTVTFCYGFDKDGNVVAGDKLELGNGDLFQYYLGMMTVCSEAENPGVSVVDNYNGDISEENSKDLLVDNIHVNAECNKNIAEHFAEVYKNIVDTESGSETEGESEE</sequence>
<feature type="compositionally biased region" description="Acidic residues" evidence="1">
    <location>
        <begin position="12"/>
        <end position="84"/>
    </location>
</feature>
<proteinExistence type="predicted"/>
<feature type="compositionally biased region" description="Basic and acidic residues" evidence="1">
    <location>
        <begin position="136"/>
        <end position="145"/>
    </location>
</feature>
<evidence type="ECO:0000256" key="1">
    <source>
        <dbReference type="SAM" id="MobiDB-lite"/>
    </source>
</evidence>
<dbReference type="SUPFAM" id="SSF52266">
    <property type="entry name" value="SGNH hydrolase"/>
    <property type="match status" value="1"/>
</dbReference>
<feature type="region of interest" description="Disordered" evidence="1">
    <location>
        <begin position="1"/>
        <end position="115"/>
    </location>
</feature>
<dbReference type="EMBL" id="FMUR01000007">
    <property type="protein sequence ID" value="SCY09486.1"/>
    <property type="molecule type" value="Genomic_DNA"/>
</dbReference>
<protein>
    <submittedName>
        <fullName evidence="3">Uncharacterized protein</fullName>
    </submittedName>
</protein>
<dbReference type="AlphaFoldDB" id="A0A1G5D4D3"/>
<dbReference type="Proteomes" id="UP000183047">
    <property type="component" value="Unassembled WGS sequence"/>
</dbReference>
<reference evidence="4" key="1">
    <citation type="submission" date="2016-10" db="EMBL/GenBank/DDBJ databases">
        <authorList>
            <person name="Varghese N."/>
            <person name="Submissions S."/>
        </authorList>
    </citation>
    <scope>NUCLEOTIDE SEQUENCE [LARGE SCALE GENOMIC DNA]</scope>
    <source>
        <strain evidence="4">XBD2006</strain>
    </source>
</reference>
<keyword evidence="4" id="KW-1185">Reference proteome</keyword>
<organism evidence="3 4">
    <name type="scientific">Butyrivibrio hungatei</name>
    <dbReference type="NCBI Taxonomy" id="185008"/>
    <lineage>
        <taxon>Bacteria</taxon>
        <taxon>Bacillati</taxon>
        <taxon>Bacillota</taxon>
        <taxon>Clostridia</taxon>
        <taxon>Lachnospirales</taxon>
        <taxon>Lachnospiraceae</taxon>
        <taxon>Butyrivibrio</taxon>
    </lineage>
</organism>
<keyword evidence="2" id="KW-0472">Membrane</keyword>